<sequence>MASTGKGYVWLTASHFVDHAELVKLAKSFEGHSYDLESTLKKFVAETGEEAISDGFGVLTESEEVTSAYIEYSRDVASAMKSIYGHLDAIGAGLRQVTTNTDTNDQGVGALFGEHGASDEW</sequence>
<dbReference type="OrthoDB" id="4244471at2"/>
<organism evidence="1 2">
    <name type="scientific">Streptomyces angustmyceticus</name>
    <dbReference type="NCBI Taxonomy" id="285578"/>
    <lineage>
        <taxon>Bacteria</taxon>
        <taxon>Bacillati</taxon>
        <taxon>Actinomycetota</taxon>
        <taxon>Actinomycetes</taxon>
        <taxon>Kitasatosporales</taxon>
        <taxon>Streptomycetaceae</taxon>
        <taxon>Streptomyces</taxon>
    </lineage>
</organism>
<comment type="caution">
    <text evidence="1">The sequence shown here is derived from an EMBL/GenBank/DDBJ whole genome shotgun (WGS) entry which is preliminary data.</text>
</comment>
<dbReference type="Proteomes" id="UP000325598">
    <property type="component" value="Unassembled WGS sequence"/>
</dbReference>
<evidence type="ECO:0000313" key="1">
    <source>
        <dbReference type="EMBL" id="GES32276.1"/>
    </source>
</evidence>
<reference evidence="1 2" key="1">
    <citation type="submission" date="2019-10" db="EMBL/GenBank/DDBJ databases">
        <title>Whole genome shotgun sequence of Streptomyces angustmyceticus NBRC 3934.</title>
        <authorList>
            <person name="Hosoyama A."/>
            <person name="Ichikawa N."/>
            <person name="Kimura A."/>
            <person name="Kitahashi Y."/>
            <person name="Komaki H."/>
            <person name="Uohara A."/>
        </authorList>
    </citation>
    <scope>NUCLEOTIDE SEQUENCE [LARGE SCALE GENOMIC DNA]</scope>
    <source>
        <strain evidence="1 2">NBRC 3934</strain>
    </source>
</reference>
<accession>A0A5J4LL03</accession>
<keyword evidence="2" id="KW-1185">Reference proteome</keyword>
<gene>
    <name evidence="1" type="ORF">San01_47630</name>
</gene>
<evidence type="ECO:0000313" key="2">
    <source>
        <dbReference type="Proteomes" id="UP000325598"/>
    </source>
</evidence>
<dbReference type="EMBL" id="BLAG01000013">
    <property type="protein sequence ID" value="GES32276.1"/>
    <property type="molecule type" value="Genomic_DNA"/>
</dbReference>
<proteinExistence type="predicted"/>
<evidence type="ECO:0008006" key="3">
    <source>
        <dbReference type="Google" id="ProtNLM"/>
    </source>
</evidence>
<dbReference type="AlphaFoldDB" id="A0A5J4LL03"/>
<protein>
    <recommendedName>
        <fullName evidence="3">WXG100 family type VII secretion target</fullName>
    </recommendedName>
</protein>
<name>A0A5J4LL03_9ACTN</name>